<keyword evidence="2" id="KW-0690">Ribosome biogenesis</keyword>
<dbReference type="Proteomes" id="UP001303046">
    <property type="component" value="Unassembled WGS sequence"/>
</dbReference>
<accession>A0ABR1C7L7</accession>
<feature type="compositionally biased region" description="Acidic residues" evidence="7">
    <location>
        <begin position="399"/>
        <end position="408"/>
    </location>
</feature>
<comment type="subcellular location">
    <subcellularLocation>
        <location evidence="1">Nucleus</location>
        <location evidence="1">Nucleolus</location>
    </subcellularLocation>
</comment>
<feature type="region of interest" description="Disordered" evidence="7">
    <location>
        <begin position="1"/>
        <end position="31"/>
    </location>
</feature>
<comment type="function">
    <text evidence="4">Required during maturation of the 40S ribosomal subunit in the nucleolus.</text>
</comment>
<comment type="similarity">
    <text evidence="5">Belongs to the TRAFAC class translation factor GTPase superfamily. Bms1-like GTPase family. TSR1 subfamily.</text>
</comment>
<feature type="region of interest" description="Disordered" evidence="7">
    <location>
        <begin position="368"/>
        <end position="409"/>
    </location>
</feature>
<dbReference type="Pfam" id="PF04950">
    <property type="entry name" value="RIBIOP_C"/>
    <property type="match status" value="1"/>
</dbReference>
<dbReference type="Pfam" id="PF08142">
    <property type="entry name" value="AARP2CN"/>
    <property type="match status" value="1"/>
</dbReference>
<evidence type="ECO:0000256" key="2">
    <source>
        <dbReference type="ARBA" id="ARBA00022517"/>
    </source>
</evidence>
<dbReference type="PROSITE" id="PS51714">
    <property type="entry name" value="G_BMS1"/>
    <property type="match status" value="1"/>
</dbReference>
<evidence type="ECO:0000256" key="5">
    <source>
        <dbReference type="ARBA" id="ARBA00038288"/>
    </source>
</evidence>
<feature type="domain" description="Bms1-type G" evidence="8">
    <location>
        <begin position="83"/>
        <end position="243"/>
    </location>
</feature>
<comment type="caution">
    <text evidence="9">The sequence shown here is derived from an EMBL/GenBank/DDBJ whole genome shotgun (WGS) entry which is preliminary data.</text>
</comment>
<dbReference type="InterPro" id="IPR030387">
    <property type="entry name" value="G_Bms1/Tsr1_dom"/>
</dbReference>
<evidence type="ECO:0000313" key="10">
    <source>
        <dbReference type="Proteomes" id="UP001303046"/>
    </source>
</evidence>
<protein>
    <recommendedName>
        <fullName evidence="6">Pre-rRNA-processing protein TSR1 homolog</fullName>
    </recommendedName>
</protein>
<dbReference type="PANTHER" id="PTHR12858">
    <property type="entry name" value="RIBOSOME BIOGENESIS PROTEIN"/>
    <property type="match status" value="1"/>
</dbReference>
<evidence type="ECO:0000259" key="8">
    <source>
        <dbReference type="PROSITE" id="PS51714"/>
    </source>
</evidence>
<keyword evidence="10" id="KW-1185">Reference proteome</keyword>
<name>A0ABR1C7L7_NECAM</name>
<dbReference type="InterPro" id="IPR039761">
    <property type="entry name" value="Bms1/Tsr1"/>
</dbReference>
<gene>
    <name evidence="9" type="primary">Necator_chrII.g5760</name>
    <name evidence="9" type="ORF">RB195_017967</name>
</gene>
<sequence length="780" mass="89021">MSTGHQPGVFKRPAKAHKTFKGKRSKGQIDTENRGRLVVSSVVKARKRLLSKEERHQRAIHIRANKRKAAFEQRRGLDGGIAAPTLITVISFDSNQNPTDFISVLAGCDETIVHTLGHNVVYLAIPRFKSRVGFLSPDLSRLDDVLASIKVSDVVCFLWPIEGELNQEQNLLLTIMKAHGLPSFVNVNPHLDNVPVGKKREDARKRVQSLIGEVNLTTNKTFACDTKAERILLLRHFVDMKKNKMLLQKRRPHILVEKLDLAAENSGVCSLLASGYLRGPTWNVNHLVHIQGWGDFQIGRIIEHDDPHPLKQSEKLLEKHSGEAKVLVEADESRRESLQSEVIPDPMDAEQTWPNEYDVNEDVKLKNVPETRKVPKGTSSYQAAWIVEDGEESSSGSSEDIDEDDEYAEEKSYMDVGAATESDVEEQENNDEMVDLVSESADDVVDEADDLDEVEKYRRERENAQFPDEVDTPMGDLARIRFQKYRGLKSFRTSPWDPKENLPSDYARIFQFQNYKKTRKTVLNEIDEYDSTSCAFSGQYVTLQIDRVPTTLAEQWDKDRPMVLYQLLPHEQRMSVLNFVIRKHPSCKIPIMNKQKLIFSVGFRKFEASPIFSQHTNGDKFKLERFLPPNATCVASVFAPITFPPASVLVFREGKTGRDELVATGSLLDINPDRVVLKRIVLSGHPFKINKRSVVCRYMFFNREDIEWFKPVELYTPSGRRGHIKEPLGTHGHMKCRFDHQLNASDSVMMSLYKRVFPKWTYNPRVVHSVGAQENEEMDE</sequence>
<dbReference type="PANTHER" id="PTHR12858:SF1">
    <property type="entry name" value="PRE-RRNA-PROCESSING PROTEIN TSR1 HOMOLOG"/>
    <property type="match status" value="1"/>
</dbReference>
<organism evidence="9 10">
    <name type="scientific">Necator americanus</name>
    <name type="common">Human hookworm</name>
    <dbReference type="NCBI Taxonomy" id="51031"/>
    <lineage>
        <taxon>Eukaryota</taxon>
        <taxon>Metazoa</taxon>
        <taxon>Ecdysozoa</taxon>
        <taxon>Nematoda</taxon>
        <taxon>Chromadorea</taxon>
        <taxon>Rhabditida</taxon>
        <taxon>Rhabditina</taxon>
        <taxon>Rhabditomorpha</taxon>
        <taxon>Strongyloidea</taxon>
        <taxon>Ancylostomatidae</taxon>
        <taxon>Bunostominae</taxon>
        <taxon>Necator</taxon>
    </lineage>
</organism>
<dbReference type="SMART" id="SM00785">
    <property type="entry name" value="AARP2CN"/>
    <property type="match status" value="1"/>
</dbReference>
<proteinExistence type="inferred from homology"/>
<dbReference type="SMART" id="SM01362">
    <property type="entry name" value="DUF663"/>
    <property type="match status" value="1"/>
</dbReference>
<dbReference type="EMBL" id="JAVFWL010000002">
    <property type="protein sequence ID" value="KAK6734497.1"/>
    <property type="molecule type" value="Genomic_DNA"/>
</dbReference>
<evidence type="ECO:0000256" key="3">
    <source>
        <dbReference type="ARBA" id="ARBA00023242"/>
    </source>
</evidence>
<feature type="compositionally biased region" description="Basic residues" evidence="7">
    <location>
        <begin position="12"/>
        <end position="26"/>
    </location>
</feature>
<evidence type="ECO:0000256" key="1">
    <source>
        <dbReference type="ARBA" id="ARBA00004604"/>
    </source>
</evidence>
<evidence type="ECO:0000256" key="7">
    <source>
        <dbReference type="SAM" id="MobiDB-lite"/>
    </source>
</evidence>
<evidence type="ECO:0000313" key="9">
    <source>
        <dbReference type="EMBL" id="KAK6734497.1"/>
    </source>
</evidence>
<reference evidence="9 10" key="1">
    <citation type="submission" date="2023-08" db="EMBL/GenBank/DDBJ databases">
        <title>A Necator americanus chromosomal reference genome.</title>
        <authorList>
            <person name="Ilik V."/>
            <person name="Petrzelkova K.J."/>
            <person name="Pardy F."/>
            <person name="Fuh T."/>
            <person name="Niatou-Singa F.S."/>
            <person name="Gouil Q."/>
            <person name="Baker L."/>
            <person name="Ritchie M.E."/>
            <person name="Jex A.R."/>
            <person name="Gazzola D."/>
            <person name="Li H."/>
            <person name="Toshio Fujiwara R."/>
            <person name="Zhan B."/>
            <person name="Aroian R.V."/>
            <person name="Pafco B."/>
            <person name="Schwarz E.M."/>
        </authorList>
    </citation>
    <scope>NUCLEOTIDE SEQUENCE [LARGE SCALE GENOMIC DNA]</scope>
    <source>
        <strain evidence="9 10">Aroian</strain>
        <tissue evidence="9">Whole animal</tissue>
    </source>
</reference>
<keyword evidence="3" id="KW-0539">Nucleus</keyword>
<evidence type="ECO:0000256" key="6">
    <source>
        <dbReference type="ARBA" id="ARBA00040070"/>
    </source>
</evidence>
<dbReference type="InterPro" id="IPR007034">
    <property type="entry name" value="BMS1_TSR1_C"/>
</dbReference>
<dbReference type="InterPro" id="IPR012948">
    <property type="entry name" value="AARP2CN"/>
</dbReference>
<dbReference type="Pfam" id="PF22298">
    <property type="entry name" value="Tsr1_G-like"/>
    <property type="match status" value="1"/>
</dbReference>
<evidence type="ECO:0000256" key="4">
    <source>
        <dbReference type="ARBA" id="ARBA00037087"/>
    </source>
</evidence>